<accession>A0AAE0DFZ1</accession>
<sequence length="446" mass="49294">MNATSSLPTSTSSLLLPSASQNFSSTLSSLKRSTLSISNRLYSIHHDSVFVQDVASSHDLPLIANERCGSWYIPPEQKVGSAYFKSTDGHHGEWSFSTRRLNLQMLDVIGRCGGCIVVDSTRRGKSIPDALSKTIPIWCAVINRLLFGEFHESHDLHTPEEVVGESEHAQIEARLDGFVDDAEPLHPSWITPDFSSPQHLHSSTEYREVICCTASRRVIGTEASENGYIQGAGDDSEGWSHGLTPALYWKHQQQLLEAVDEDMLDMIQRLIIAYKCSNAECDDAVNIGPTNLYVGIITSAMQPELYDGMVICSDQPPPTSDPGNKHRKRTKTLHLLCGDGKLGSRALRSQLSRILSFFNTLPSKNKPPKLLFACSTGKDLSVGVALTVLCMFFDDDYNFTLQTSNTKIDKPLIRRRLACITTAKPDANPSRSTLQSVHAFLMPREA</sequence>
<feature type="domain" description="Rit1 N-terminal" evidence="2">
    <location>
        <begin position="30"/>
        <end position="271"/>
    </location>
</feature>
<dbReference type="GO" id="GO:0043399">
    <property type="term" value="F:tRNA adenosine(64)-2'-O-ribosylphosphate transferase activity"/>
    <property type="evidence" value="ECO:0007669"/>
    <property type="project" value="InterPro"/>
</dbReference>
<dbReference type="Proteomes" id="UP001276659">
    <property type="component" value="Unassembled WGS sequence"/>
</dbReference>
<dbReference type="InterPro" id="IPR033421">
    <property type="entry name" value="Rit1_DUSP-like"/>
</dbReference>
<dbReference type="PANTHER" id="PTHR31811:SF0">
    <property type="entry name" value="TRNA A64-2'-O-RIBOSYLPHOSPHATE TRANSFERASE"/>
    <property type="match status" value="1"/>
</dbReference>
<evidence type="ECO:0000313" key="4">
    <source>
        <dbReference type="Proteomes" id="UP001276659"/>
    </source>
</evidence>
<feature type="domain" description="Rit1 DUSP-like" evidence="1">
    <location>
        <begin position="332"/>
        <end position="441"/>
    </location>
</feature>
<dbReference type="InterPro" id="IPR033449">
    <property type="entry name" value="Rit1_N"/>
</dbReference>
<name>A0AAE0DFZ1_9LECA</name>
<keyword evidence="4" id="KW-1185">Reference proteome</keyword>
<dbReference type="AlphaFoldDB" id="A0AAE0DFZ1"/>
<evidence type="ECO:0000259" key="2">
    <source>
        <dbReference type="Pfam" id="PF17184"/>
    </source>
</evidence>
<comment type="caution">
    <text evidence="3">The sequence shown here is derived from an EMBL/GenBank/DDBJ whole genome shotgun (WGS) entry which is preliminary data.</text>
</comment>
<dbReference type="PANTHER" id="PTHR31811">
    <property type="entry name" value="TRNA A64-2'-O-RIBOSYLPHOSPHATE TRANSFERASE"/>
    <property type="match status" value="1"/>
</dbReference>
<evidence type="ECO:0000259" key="1">
    <source>
        <dbReference type="Pfam" id="PF04179"/>
    </source>
</evidence>
<organism evidence="3 4">
    <name type="scientific">Lepraria neglecta</name>
    <dbReference type="NCBI Taxonomy" id="209136"/>
    <lineage>
        <taxon>Eukaryota</taxon>
        <taxon>Fungi</taxon>
        <taxon>Dikarya</taxon>
        <taxon>Ascomycota</taxon>
        <taxon>Pezizomycotina</taxon>
        <taxon>Lecanoromycetes</taxon>
        <taxon>OSLEUM clade</taxon>
        <taxon>Lecanoromycetidae</taxon>
        <taxon>Lecanorales</taxon>
        <taxon>Lecanorineae</taxon>
        <taxon>Stereocaulaceae</taxon>
        <taxon>Lepraria</taxon>
    </lineage>
</organism>
<protein>
    <recommendedName>
        <fullName evidence="5">Initiator tRNA phosphoribosyl transferase</fullName>
    </recommendedName>
</protein>
<dbReference type="PIRSF" id="PIRSF007747">
    <property type="entry name" value="Ribosyl_Ptfrase"/>
    <property type="match status" value="1"/>
</dbReference>
<dbReference type="GO" id="GO:0005737">
    <property type="term" value="C:cytoplasm"/>
    <property type="evidence" value="ECO:0007669"/>
    <property type="project" value="TreeGrafter"/>
</dbReference>
<proteinExistence type="predicted"/>
<reference evidence="3" key="1">
    <citation type="submission" date="2022-11" db="EMBL/GenBank/DDBJ databases">
        <title>Chromosomal genome sequence assembly and mating type (MAT) locus characterization of the leprose asexual lichenized fungus Lepraria neglecta (Nyl.) Erichsen.</title>
        <authorList>
            <person name="Allen J.L."/>
            <person name="Pfeffer B."/>
        </authorList>
    </citation>
    <scope>NUCLEOTIDE SEQUENCE</scope>
    <source>
        <strain evidence="3">Allen 5258</strain>
    </source>
</reference>
<evidence type="ECO:0000313" key="3">
    <source>
        <dbReference type="EMBL" id="KAK3169227.1"/>
    </source>
</evidence>
<dbReference type="EMBL" id="JASNWA010000009">
    <property type="protein sequence ID" value="KAK3169227.1"/>
    <property type="molecule type" value="Genomic_DNA"/>
</dbReference>
<evidence type="ECO:0008006" key="5">
    <source>
        <dbReference type="Google" id="ProtNLM"/>
    </source>
</evidence>
<gene>
    <name evidence="3" type="ORF">OEA41_008610</name>
</gene>
<dbReference type="InterPro" id="IPR007306">
    <property type="entry name" value="Rit1"/>
</dbReference>
<dbReference type="Pfam" id="PF04179">
    <property type="entry name" value="Init_tRNA_PT"/>
    <property type="match status" value="1"/>
</dbReference>
<dbReference type="Pfam" id="PF17184">
    <property type="entry name" value="Rit1_C"/>
    <property type="match status" value="1"/>
</dbReference>
<dbReference type="GO" id="GO:0019988">
    <property type="term" value="P:charged-tRNA amino acid modification"/>
    <property type="evidence" value="ECO:0007669"/>
    <property type="project" value="InterPro"/>
</dbReference>